<evidence type="ECO:0000313" key="2">
    <source>
        <dbReference type="Proteomes" id="UP000308600"/>
    </source>
</evidence>
<reference evidence="1 2" key="1">
    <citation type="journal article" date="2019" name="Nat. Ecol. Evol.">
        <title>Megaphylogeny resolves global patterns of mushroom evolution.</title>
        <authorList>
            <person name="Varga T."/>
            <person name="Krizsan K."/>
            <person name="Foldi C."/>
            <person name="Dima B."/>
            <person name="Sanchez-Garcia M."/>
            <person name="Sanchez-Ramirez S."/>
            <person name="Szollosi G.J."/>
            <person name="Szarkandi J.G."/>
            <person name="Papp V."/>
            <person name="Albert L."/>
            <person name="Andreopoulos W."/>
            <person name="Angelini C."/>
            <person name="Antonin V."/>
            <person name="Barry K.W."/>
            <person name="Bougher N.L."/>
            <person name="Buchanan P."/>
            <person name="Buyck B."/>
            <person name="Bense V."/>
            <person name="Catcheside P."/>
            <person name="Chovatia M."/>
            <person name="Cooper J."/>
            <person name="Damon W."/>
            <person name="Desjardin D."/>
            <person name="Finy P."/>
            <person name="Geml J."/>
            <person name="Haridas S."/>
            <person name="Hughes K."/>
            <person name="Justo A."/>
            <person name="Karasinski D."/>
            <person name="Kautmanova I."/>
            <person name="Kiss B."/>
            <person name="Kocsube S."/>
            <person name="Kotiranta H."/>
            <person name="LaButti K.M."/>
            <person name="Lechner B.E."/>
            <person name="Liimatainen K."/>
            <person name="Lipzen A."/>
            <person name="Lukacs Z."/>
            <person name="Mihaltcheva S."/>
            <person name="Morgado L.N."/>
            <person name="Niskanen T."/>
            <person name="Noordeloos M.E."/>
            <person name="Ohm R.A."/>
            <person name="Ortiz-Santana B."/>
            <person name="Ovrebo C."/>
            <person name="Racz N."/>
            <person name="Riley R."/>
            <person name="Savchenko A."/>
            <person name="Shiryaev A."/>
            <person name="Soop K."/>
            <person name="Spirin V."/>
            <person name="Szebenyi C."/>
            <person name="Tomsovsky M."/>
            <person name="Tulloss R.E."/>
            <person name="Uehling J."/>
            <person name="Grigoriev I.V."/>
            <person name="Vagvolgyi C."/>
            <person name="Papp T."/>
            <person name="Martin F.M."/>
            <person name="Miettinen O."/>
            <person name="Hibbett D.S."/>
            <person name="Nagy L.G."/>
        </authorList>
    </citation>
    <scope>NUCLEOTIDE SEQUENCE [LARGE SCALE GENOMIC DNA]</scope>
    <source>
        <strain evidence="1 2">NL-1719</strain>
    </source>
</reference>
<dbReference type="Proteomes" id="UP000308600">
    <property type="component" value="Unassembled WGS sequence"/>
</dbReference>
<evidence type="ECO:0000313" key="1">
    <source>
        <dbReference type="EMBL" id="TFK67979.1"/>
    </source>
</evidence>
<keyword evidence="2" id="KW-1185">Reference proteome</keyword>
<dbReference type="EMBL" id="ML208362">
    <property type="protein sequence ID" value="TFK67979.1"/>
    <property type="molecule type" value="Genomic_DNA"/>
</dbReference>
<organism evidence="1 2">
    <name type="scientific">Pluteus cervinus</name>
    <dbReference type="NCBI Taxonomy" id="181527"/>
    <lineage>
        <taxon>Eukaryota</taxon>
        <taxon>Fungi</taxon>
        <taxon>Dikarya</taxon>
        <taxon>Basidiomycota</taxon>
        <taxon>Agaricomycotina</taxon>
        <taxon>Agaricomycetes</taxon>
        <taxon>Agaricomycetidae</taxon>
        <taxon>Agaricales</taxon>
        <taxon>Pluteineae</taxon>
        <taxon>Pluteaceae</taxon>
        <taxon>Pluteus</taxon>
    </lineage>
</organism>
<accession>A0ACD3ARQ0</accession>
<gene>
    <name evidence="1" type="ORF">BDN72DRAFT_798345</name>
</gene>
<sequence>MSRAYCIPSVIILFCALVLSILVSISLPFFPAMDITRIRIPSGFVATGEEGITQYRFGIWSACYYDTHETRSCLKTGHGYEVALQNGAMNAGVIIGSSWTTGLAIHPVATAAIFVAFVLSFSSKAGVVLAATLTAFLAALLTLLAFAVDIALYAWVKHQVGLLPDVNEEVVTSPAFWMTFVSLLLVLGAGCTMFIGRKKERMAGATTYPAYSSSSKTSFWQRFKK</sequence>
<proteinExistence type="predicted"/>
<protein>
    <submittedName>
        <fullName evidence="1">Uncharacterized protein</fullName>
    </submittedName>
</protein>
<name>A0ACD3ARQ0_9AGAR</name>